<dbReference type="InterPro" id="IPR003352">
    <property type="entry name" value="PTS_EIIC"/>
</dbReference>
<evidence type="ECO:0000256" key="7">
    <source>
        <dbReference type="ARBA" id="ARBA00023136"/>
    </source>
</evidence>
<dbReference type="GO" id="GO:1901264">
    <property type="term" value="P:carbohydrate derivative transport"/>
    <property type="evidence" value="ECO:0007669"/>
    <property type="project" value="TreeGrafter"/>
</dbReference>
<reference evidence="11 12" key="1">
    <citation type="journal article" date="2023" name="Microbiol. Spectr.">
        <title>Symbiosis of Carpenter Bees with Uncharacterized Lactic Acid Bacteria Showing NAD Auxotrophy.</title>
        <authorList>
            <person name="Kawasaki S."/>
            <person name="Ozawa K."/>
            <person name="Mori T."/>
            <person name="Yamamoto A."/>
            <person name="Ito M."/>
            <person name="Ohkuma M."/>
            <person name="Sakamoto M."/>
            <person name="Matsutani M."/>
        </authorList>
    </citation>
    <scope>NUCLEOTIDE SEQUENCE [LARGE SCALE GENOMIC DNA]</scope>
    <source>
        <strain evidence="11 12">XA3</strain>
    </source>
</reference>
<organism evidence="11 12">
    <name type="scientific">Xylocopilactobacillus apicola</name>
    <dbReference type="NCBI Taxonomy" id="2932184"/>
    <lineage>
        <taxon>Bacteria</taxon>
        <taxon>Bacillati</taxon>
        <taxon>Bacillota</taxon>
        <taxon>Bacilli</taxon>
        <taxon>Lactobacillales</taxon>
        <taxon>Lactobacillaceae</taxon>
        <taxon>Xylocopilactobacillus</taxon>
    </lineage>
</organism>
<dbReference type="Proteomes" id="UP001321861">
    <property type="component" value="Chromosome"/>
</dbReference>
<feature type="transmembrane region" description="Helical" evidence="9">
    <location>
        <begin position="220"/>
        <end position="241"/>
    </location>
</feature>
<comment type="subcellular location">
    <subcellularLocation>
        <location evidence="1">Cell membrane</location>
        <topology evidence="1">Multi-pass membrane protein</topology>
    </subcellularLocation>
</comment>
<evidence type="ECO:0000259" key="10">
    <source>
        <dbReference type="PROSITE" id="PS51105"/>
    </source>
</evidence>
<comment type="function">
    <text evidence="8">The phosphoenolpyruvate-dependent sugar phosphotransferase system (PTS), a major carbohydrate active -transport system, catalyzes the phosphorylation of incoming sugar substrates concomitant with their translocation across the cell membrane.</text>
</comment>
<keyword evidence="12" id="KW-1185">Reference proteome</keyword>
<dbReference type="GO" id="GO:0009401">
    <property type="term" value="P:phosphoenolpyruvate-dependent sugar phosphotransferase system"/>
    <property type="evidence" value="ECO:0007669"/>
    <property type="project" value="InterPro"/>
</dbReference>
<evidence type="ECO:0000256" key="2">
    <source>
        <dbReference type="ARBA" id="ARBA00022448"/>
    </source>
</evidence>
<keyword evidence="6 9" id="KW-1133">Transmembrane helix</keyword>
<dbReference type="InterPro" id="IPR004796">
    <property type="entry name" value="PTS_IIC_cello"/>
</dbReference>
<accession>A0AAU9D6T3</accession>
<feature type="transmembrane region" description="Helical" evidence="9">
    <location>
        <begin position="180"/>
        <end position="200"/>
    </location>
</feature>
<feature type="transmembrane region" description="Helical" evidence="9">
    <location>
        <begin position="370"/>
        <end position="389"/>
    </location>
</feature>
<feature type="transmembrane region" description="Helical" evidence="9">
    <location>
        <begin position="343"/>
        <end position="363"/>
    </location>
</feature>
<dbReference type="KEGG" id="xap:XA3_04510"/>
<dbReference type="RefSeq" id="WP_317635934.1">
    <property type="nucleotide sequence ID" value="NZ_AP026802.1"/>
</dbReference>
<gene>
    <name evidence="11" type="ORF">XA3_04510</name>
</gene>
<feature type="transmembrane region" description="Helical" evidence="9">
    <location>
        <begin position="395"/>
        <end position="413"/>
    </location>
</feature>
<keyword evidence="4 8" id="KW-0762">Sugar transport</keyword>
<evidence type="ECO:0000256" key="3">
    <source>
        <dbReference type="ARBA" id="ARBA00022475"/>
    </source>
</evidence>
<dbReference type="GO" id="GO:0008982">
    <property type="term" value="F:protein-N(PI)-phosphohistidine-sugar phosphotransferase activity"/>
    <property type="evidence" value="ECO:0007669"/>
    <property type="project" value="UniProtKB-UniRule"/>
</dbReference>
<keyword evidence="3 8" id="KW-1003">Cell membrane</keyword>
<feature type="transmembrane region" description="Helical" evidence="9">
    <location>
        <begin position="101"/>
        <end position="119"/>
    </location>
</feature>
<feature type="domain" description="PTS EIIC type-3" evidence="10">
    <location>
        <begin position="10"/>
        <end position="412"/>
    </location>
</feature>
<dbReference type="PIRSF" id="PIRSF006351">
    <property type="entry name" value="PTS_EIIC-Cellobiose"/>
    <property type="match status" value="1"/>
</dbReference>
<evidence type="ECO:0000256" key="8">
    <source>
        <dbReference type="PIRNR" id="PIRNR006351"/>
    </source>
</evidence>
<keyword evidence="5 9" id="KW-0812">Transmembrane</keyword>
<dbReference type="GO" id="GO:0005886">
    <property type="term" value="C:plasma membrane"/>
    <property type="evidence" value="ECO:0007669"/>
    <property type="project" value="UniProtKB-SubCell"/>
</dbReference>
<evidence type="ECO:0000256" key="6">
    <source>
        <dbReference type="ARBA" id="ARBA00022989"/>
    </source>
</evidence>
<feature type="transmembrane region" description="Helical" evidence="9">
    <location>
        <begin position="288"/>
        <end position="308"/>
    </location>
</feature>
<evidence type="ECO:0000256" key="4">
    <source>
        <dbReference type="ARBA" id="ARBA00022597"/>
    </source>
</evidence>
<dbReference type="PANTHER" id="PTHR33989:SF4">
    <property type="entry name" value="PTS SYSTEM N,N'-DIACETYLCHITOBIOSE-SPECIFIC EIIC COMPONENT"/>
    <property type="match status" value="1"/>
</dbReference>
<keyword evidence="2 8" id="KW-0813">Transport</keyword>
<evidence type="ECO:0000313" key="11">
    <source>
        <dbReference type="EMBL" id="BDR58010.1"/>
    </source>
</evidence>
<keyword evidence="7 8" id="KW-0472">Membrane</keyword>
<dbReference type="InterPro" id="IPR004501">
    <property type="entry name" value="PTS_EIIC_3"/>
</dbReference>
<feature type="transmembrane region" description="Helical" evidence="9">
    <location>
        <begin position="139"/>
        <end position="160"/>
    </location>
</feature>
<dbReference type="PANTHER" id="PTHR33989">
    <property type="match status" value="1"/>
</dbReference>
<evidence type="ECO:0000256" key="1">
    <source>
        <dbReference type="ARBA" id="ARBA00004651"/>
    </source>
</evidence>
<dbReference type="PROSITE" id="PS51105">
    <property type="entry name" value="PTS_EIIC_TYPE_3"/>
    <property type="match status" value="1"/>
</dbReference>
<dbReference type="EMBL" id="AP026802">
    <property type="protein sequence ID" value="BDR58010.1"/>
    <property type="molecule type" value="Genomic_DNA"/>
</dbReference>
<evidence type="ECO:0000256" key="5">
    <source>
        <dbReference type="ARBA" id="ARBA00022692"/>
    </source>
</evidence>
<feature type="transmembrane region" description="Helical" evidence="9">
    <location>
        <begin position="33"/>
        <end position="53"/>
    </location>
</feature>
<evidence type="ECO:0000256" key="9">
    <source>
        <dbReference type="SAM" id="Phobius"/>
    </source>
</evidence>
<dbReference type="Pfam" id="PF02378">
    <property type="entry name" value="PTS_EIIC"/>
    <property type="match status" value="1"/>
</dbReference>
<dbReference type="InterPro" id="IPR051088">
    <property type="entry name" value="PTS_Sugar-EIIC/EIIB"/>
</dbReference>
<feature type="transmembrane region" description="Helical" evidence="9">
    <location>
        <begin position="77"/>
        <end position="94"/>
    </location>
</feature>
<proteinExistence type="predicted"/>
<evidence type="ECO:0000313" key="12">
    <source>
        <dbReference type="Proteomes" id="UP001321861"/>
    </source>
</evidence>
<dbReference type="AlphaFoldDB" id="A0AAU9D6T3"/>
<name>A0AAU9D6T3_9LACO</name>
<dbReference type="NCBIfam" id="TIGR00410">
    <property type="entry name" value="lacE"/>
    <property type="match status" value="1"/>
</dbReference>
<protein>
    <recommendedName>
        <fullName evidence="8">Permease IIC component</fullName>
    </recommendedName>
</protein>
<sequence length="432" mass="47624">MQEKSFLDKFGEKLMPIANKLNSNRYLAAIRDGFFASMSIIIVGSVFLIFPNFPYQGFINFMNGIFGSGWVDFCNRAYDMSVNVMTIYVVIGISRSLARHYKIATISAVVPALMSFLLLTPEIHESAKVSGLPLKNFGASGLFLGMFCAIFSVEITRFVLKRGWKIKMPETVPSNVSASFESLIPVVFIFLIYLFIFQGFKMTSFGSAQNFIFGILQKPLQALGSSIGATVLIEVIATLLFSFGLHGPNIVGAITTPIWTALTVENSDAYRLHKALPNIVNSQFDSSFVKLGGCGATIGLVILLVFVAKSDQFKSLGKLSIGPAIFNINEPVIFGAPIVLNPILMIPFILSPIIFATLSWIVMRVGLVPITNGINLPWTMPLVFSGFLLSGWRGALWQIIEIFLSIAWYYPFFKIADKQAYKIEMDGAKAES</sequence>